<organism evidence="2 3">
    <name type="scientific">Perkinsus olseni</name>
    <name type="common">Perkinsus atlanticus</name>
    <dbReference type="NCBI Taxonomy" id="32597"/>
    <lineage>
        <taxon>Eukaryota</taxon>
        <taxon>Sar</taxon>
        <taxon>Alveolata</taxon>
        <taxon>Perkinsozoa</taxon>
        <taxon>Perkinsea</taxon>
        <taxon>Perkinsida</taxon>
        <taxon>Perkinsidae</taxon>
        <taxon>Perkinsus</taxon>
    </lineage>
</organism>
<feature type="non-terminal residue" evidence="2">
    <location>
        <position position="1"/>
    </location>
</feature>
<feature type="non-terminal residue" evidence="2">
    <location>
        <position position="120"/>
    </location>
</feature>
<evidence type="ECO:0000256" key="1">
    <source>
        <dbReference type="SAM" id="SignalP"/>
    </source>
</evidence>
<feature type="chain" id="PRO_5029865945" evidence="1">
    <location>
        <begin position="35"/>
        <end position="120"/>
    </location>
</feature>
<evidence type="ECO:0000313" key="3">
    <source>
        <dbReference type="Proteomes" id="UP000574390"/>
    </source>
</evidence>
<keyword evidence="1" id="KW-0732">Signal</keyword>
<dbReference type="EMBL" id="JABANM010032182">
    <property type="protein sequence ID" value="KAF4703360.1"/>
    <property type="molecule type" value="Genomic_DNA"/>
</dbReference>
<name>A0A7J6Q701_PEROL</name>
<dbReference type="Proteomes" id="UP000574390">
    <property type="component" value="Unassembled WGS sequence"/>
</dbReference>
<reference evidence="2 3" key="1">
    <citation type="submission" date="2020-04" db="EMBL/GenBank/DDBJ databases">
        <title>Perkinsus olseni comparative genomics.</title>
        <authorList>
            <person name="Bogema D.R."/>
        </authorList>
    </citation>
    <scope>NUCLEOTIDE SEQUENCE [LARGE SCALE GENOMIC DNA]</scope>
    <source>
        <strain evidence="2">ATCC PRA-205</strain>
    </source>
</reference>
<gene>
    <name evidence="2" type="ORF">FOZ62_018681</name>
</gene>
<sequence length="120" mass="13500">GLRSPGNTTGAAVWDLLQLLVLPLFMRGPSEALAAHLLEEAPVSVDRRELRRIRNRNVCFPTSKSPTSLTYGLEGSPYPAAEYPLRSYLAQDKRKHVRVHSEPQWRYKVPGPCTSMEVGW</sequence>
<dbReference type="AlphaFoldDB" id="A0A7J6Q701"/>
<protein>
    <submittedName>
        <fullName evidence="2">Uncharacterized protein</fullName>
    </submittedName>
</protein>
<feature type="signal peptide" evidence="1">
    <location>
        <begin position="1"/>
        <end position="34"/>
    </location>
</feature>
<evidence type="ECO:0000313" key="2">
    <source>
        <dbReference type="EMBL" id="KAF4703360.1"/>
    </source>
</evidence>
<proteinExistence type="predicted"/>
<comment type="caution">
    <text evidence="2">The sequence shown here is derived from an EMBL/GenBank/DDBJ whole genome shotgun (WGS) entry which is preliminary data.</text>
</comment>
<accession>A0A7J6Q701</accession>